<gene>
    <name evidence="1" type="ORF">HMPREF9488_00842</name>
</gene>
<organism evidence="1 2">
    <name type="scientific">Coprobacillus cateniformis</name>
    <dbReference type="NCBI Taxonomy" id="100884"/>
    <lineage>
        <taxon>Bacteria</taxon>
        <taxon>Bacillati</taxon>
        <taxon>Bacillota</taxon>
        <taxon>Erysipelotrichia</taxon>
        <taxon>Erysipelotrichales</taxon>
        <taxon>Coprobacillaceae</taxon>
        <taxon>Coprobacillus</taxon>
    </lineage>
</organism>
<name>E7G7V4_9FIRM</name>
<keyword evidence="2" id="KW-1185">Reference proteome</keyword>
<dbReference type="Proteomes" id="UP000003157">
    <property type="component" value="Unassembled WGS sequence"/>
</dbReference>
<evidence type="ECO:0000313" key="2">
    <source>
        <dbReference type="Proteomes" id="UP000003157"/>
    </source>
</evidence>
<dbReference type="HOGENOM" id="CLU_2842288_0_0_9"/>
<sequence length="65" mass="7510">MTVDEILDVAINGEICIWDYERNDFVDLGNPLNYYQLNELELLDKEVINIEAQDSYINVTIDSGK</sequence>
<comment type="caution">
    <text evidence="1">The sequence shown here is derived from an EMBL/GenBank/DDBJ whole genome shotgun (WGS) entry which is preliminary data.</text>
</comment>
<dbReference type="AlphaFoldDB" id="E7G7V4"/>
<evidence type="ECO:0000313" key="1">
    <source>
        <dbReference type="EMBL" id="EFW05875.1"/>
    </source>
</evidence>
<accession>E7G7V4</accession>
<reference evidence="1 2" key="1">
    <citation type="submission" date="2010-12" db="EMBL/GenBank/DDBJ databases">
        <title>The Genome Sequence of Coprobacillus sp. strain 29_1.</title>
        <authorList>
            <consortium name="The Broad Institute Genome Sequencing Platform"/>
            <person name="Earl A."/>
            <person name="Ward D."/>
            <person name="Feldgarden M."/>
            <person name="Gevers D."/>
            <person name="Daigneault M."/>
            <person name="Sibley C.D."/>
            <person name="White A."/>
            <person name="Strauss J."/>
            <person name="Allen-Vercoe E."/>
            <person name="Young S.K."/>
            <person name="Zeng Q."/>
            <person name="Gargeya S."/>
            <person name="Fitzgerald M."/>
            <person name="Haas B."/>
            <person name="Abouelleil A."/>
            <person name="Alvarado L."/>
            <person name="Arachchi H.M."/>
            <person name="Berlin A."/>
            <person name="Brown A."/>
            <person name="Chapman S.B."/>
            <person name="Chen Z."/>
            <person name="Dunbar C."/>
            <person name="Freedman E."/>
            <person name="Gearin G."/>
            <person name="Gellesch M."/>
            <person name="Goldberg J."/>
            <person name="Griggs A."/>
            <person name="Gujja S."/>
            <person name="Heilman E."/>
            <person name="Heiman D."/>
            <person name="Howarth C."/>
            <person name="Larson L."/>
            <person name="Lui A."/>
            <person name="MacDonald P.J.P."/>
            <person name="Mehta T."/>
            <person name="Montmayeur A."/>
            <person name="Murphy C."/>
            <person name="Neiman D."/>
            <person name="Pearson M."/>
            <person name="Priest M."/>
            <person name="Roberts A."/>
            <person name="Saif S."/>
            <person name="Shea T."/>
            <person name="Shenoy N."/>
            <person name="Sisk P."/>
            <person name="Stolte C."/>
            <person name="Sykes S."/>
            <person name="White J."/>
            <person name="Yandava C."/>
            <person name="Nusbaum C."/>
            <person name="Birren B."/>
        </authorList>
    </citation>
    <scope>NUCLEOTIDE SEQUENCE [LARGE SCALE GENOMIC DNA]</scope>
    <source>
        <strain evidence="1 2">29_1</strain>
    </source>
</reference>
<dbReference type="STRING" id="100884.GCA_000269565_00861"/>
<dbReference type="GeneID" id="78228748"/>
<dbReference type="RefSeq" id="WP_008787958.1">
    <property type="nucleotide sequence ID" value="NZ_AKCB01000001.1"/>
</dbReference>
<dbReference type="EMBL" id="ADKX01000012">
    <property type="protein sequence ID" value="EFW05875.1"/>
    <property type="molecule type" value="Genomic_DNA"/>
</dbReference>
<proteinExistence type="predicted"/>
<protein>
    <submittedName>
        <fullName evidence="1">Uncharacterized protein</fullName>
    </submittedName>
</protein>